<feature type="domain" description="NrS-1 polymerase-like helicase" evidence="2">
    <location>
        <begin position="507"/>
        <end position="613"/>
    </location>
</feature>
<dbReference type="InterPro" id="IPR045455">
    <property type="entry name" value="NrS-1_pol-like_helicase"/>
</dbReference>
<evidence type="ECO:0000259" key="2">
    <source>
        <dbReference type="Pfam" id="PF19263"/>
    </source>
</evidence>
<evidence type="ECO:0000313" key="3">
    <source>
        <dbReference type="EMBL" id="SHI06234.1"/>
    </source>
</evidence>
<sequence>MIDIKSNLADAVAFAVSLPTDQVHLCAIHPAGNRPVVGQSFPKTESGQAAILRWLTEADRKGYGIYFNANEVKPLGKGRAKAKEAEVSTVRFLHVDADLPAGTTRDNVETVRAELLAKIKAAPLVPSLIINSGNGFGLFWELAEPVTVTAENLEDIKARNVALADQLGGDDCENLDRVMRLPFTVNRPSAKKIKAGRVPVLADIVTDLRNFVVYTIDQFERAANANEETATSTKSSRTAYETIGSPDIPETLDLSTLDESLRSIIENGPPTSYAKSRSEAVYSCACDLRRIGWSDGDILFVLTNPSNGIADHIFDQKQREPIEQASRVLMDMHRKGVEQVFIEASEDFGDEEVEEFTAPPSPLTEFREQLAGFRYCLDPPSFIRRADKKMISEKSFNGRYAPLVNCIPKLESRYKDSAPKLAISQSVLERIDGTCYRPGEPDVCGNLFNMWQDPKIEPLPETPTIFLAHMTYLIPDRRERELALNWLAWCVQKPSEKQMFALLIVDEGGTGKGWIGYMLRVLLGDQNVAMIESDDPVKDMFNGWTLNRQLGFIHELMPDRRVDLASRLKGVITESHFWVNEKFIARFRAENRTNLFCCSNHRDVLKIARKDRRWLVVQGASDPFGVDDNGEPTVLTTRYYEILFGCLGTPEAPGDEVRRIKGWLMTRDLSMYNGKGLAPQTEMKIEVADNQHTDIEQTVLEAHRDRTGPFVGTLCTAADVADKLEFSFEDNQKGLVMISKAMREAGCRQLDGKNRQIRVDAKQVRLWALSKKLAAKFSTMEPAALAELYKRQKTRKPIILDDYDPAS</sequence>
<gene>
    <name evidence="3" type="ORF">SAMN05443248_7860</name>
</gene>
<accession>A0A1M5Y353</accession>
<reference evidence="3 4" key="1">
    <citation type="submission" date="2016-11" db="EMBL/GenBank/DDBJ databases">
        <authorList>
            <person name="Jaros S."/>
            <person name="Januszkiewicz K."/>
            <person name="Wedrychowicz H."/>
        </authorList>
    </citation>
    <scope>NUCLEOTIDE SEQUENCE [LARGE SCALE GENOMIC DNA]</scope>
    <source>
        <strain evidence="3 4">GAS138</strain>
    </source>
</reference>
<dbReference type="AlphaFoldDB" id="A0A1M5Y353"/>
<name>A0A1M5Y353_9BRAD</name>
<protein>
    <recommendedName>
        <fullName evidence="2">NrS-1 polymerase-like helicase domain-containing protein</fullName>
    </recommendedName>
</protein>
<organism evidence="3 4">
    <name type="scientific">Bradyrhizobium erythrophlei</name>
    <dbReference type="NCBI Taxonomy" id="1437360"/>
    <lineage>
        <taxon>Bacteria</taxon>
        <taxon>Pseudomonadati</taxon>
        <taxon>Pseudomonadota</taxon>
        <taxon>Alphaproteobacteria</taxon>
        <taxon>Hyphomicrobiales</taxon>
        <taxon>Nitrobacteraceae</taxon>
        <taxon>Bradyrhizobium</taxon>
    </lineage>
</organism>
<dbReference type="OrthoDB" id="8215052at2"/>
<evidence type="ECO:0000313" key="4">
    <source>
        <dbReference type="Proteomes" id="UP000189796"/>
    </source>
</evidence>
<proteinExistence type="predicted"/>
<evidence type="ECO:0000256" key="1">
    <source>
        <dbReference type="SAM" id="MobiDB-lite"/>
    </source>
</evidence>
<dbReference type="Proteomes" id="UP000189796">
    <property type="component" value="Chromosome I"/>
</dbReference>
<dbReference type="RefSeq" id="WP_079605973.1">
    <property type="nucleotide sequence ID" value="NZ_LT670817.1"/>
</dbReference>
<dbReference type="Pfam" id="PF19263">
    <property type="entry name" value="DUF5906"/>
    <property type="match status" value="1"/>
</dbReference>
<dbReference type="EMBL" id="LT670817">
    <property type="protein sequence ID" value="SHI06234.1"/>
    <property type="molecule type" value="Genomic_DNA"/>
</dbReference>
<feature type="region of interest" description="Disordered" evidence="1">
    <location>
        <begin position="225"/>
        <end position="245"/>
    </location>
</feature>